<protein>
    <submittedName>
        <fullName evidence="1">Uncharacterized protein</fullName>
    </submittedName>
</protein>
<gene>
    <name evidence="1" type="ORF">DdX_18580</name>
</gene>
<dbReference type="EMBL" id="JAKKPZ010000276">
    <property type="protein sequence ID" value="KAI1697288.1"/>
    <property type="molecule type" value="Genomic_DNA"/>
</dbReference>
<dbReference type="InterPro" id="IPR032675">
    <property type="entry name" value="LRR_dom_sf"/>
</dbReference>
<organism evidence="1 2">
    <name type="scientific">Ditylenchus destructor</name>
    <dbReference type="NCBI Taxonomy" id="166010"/>
    <lineage>
        <taxon>Eukaryota</taxon>
        <taxon>Metazoa</taxon>
        <taxon>Ecdysozoa</taxon>
        <taxon>Nematoda</taxon>
        <taxon>Chromadorea</taxon>
        <taxon>Rhabditida</taxon>
        <taxon>Tylenchina</taxon>
        <taxon>Tylenchomorpha</taxon>
        <taxon>Sphaerularioidea</taxon>
        <taxon>Anguinidae</taxon>
        <taxon>Anguininae</taxon>
        <taxon>Ditylenchus</taxon>
    </lineage>
</organism>
<comment type="caution">
    <text evidence="1">The sequence shown here is derived from an EMBL/GenBank/DDBJ whole genome shotgun (WGS) entry which is preliminary data.</text>
</comment>
<name>A0AAD4MLA9_9BILA</name>
<dbReference type="AlphaFoldDB" id="A0AAD4MLA9"/>
<keyword evidence="2" id="KW-1185">Reference proteome</keyword>
<dbReference type="Proteomes" id="UP001201812">
    <property type="component" value="Unassembled WGS sequence"/>
</dbReference>
<evidence type="ECO:0000313" key="1">
    <source>
        <dbReference type="EMBL" id="KAI1697288.1"/>
    </source>
</evidence>
<proteinExistence type="predicted"/>
<evidence type="ECO:0000313" key="2">
    <source>
        <dbReference type="Proteomes" id="UP001201812"/>
    </source>
</evidence>
<dbReference type="Gene3D" id="3.80.10.10">
    <property type="entry name" value="Ribonuclease Inhibitor"/>
    <property type="match status" value="1"/>
</dbReference>
<sequence length="183" mass="21069">MLESLCNNRRRFSKLEHLELCNLSLGTLDNEQDMDTLCRCLAHLRSISLRFEDPAIYSHVMDRICLCIASNPDLECLMVTTKLSAFSIESLLRNCQKLRYLSWHSTDPVDYDELHLLMDAVREGQPTPTRREVEKLLHVSVVGCFSENVGDMPSHPWIKYHESDFGDSPIANEIKFANVEKKL</sequence>
<dbReference type="SUPFAM" id="SSF52047">
    <property type="entry name" value="RNI-like"/>
    <property type="match status" value="1"/>
</dbReference>
<reference evidence="1" key="1">
    <citation type="submission" date="2022-01" db="EMBL/GenBank/DDBJ databases">
        <title>Genome Sequence Resource for Two Populations of Ditylenchus destructor, the Migratory Endoparasitic Phytonematode.</title>
        <authorList>
            <person name="Zhang H."/>
            <person name="Lin R."/>
            <person name="Xie B."/>
        </authorList>
    </citation>
    <scope>NUCLEOTIDE SEQUENCE</scope>
    <source>
        <strain evidence="1">BazhouSP</strain>
    </source>
</reference>
<accession>A0AAD4MLA9</accession>